<name>A0A075FGU7_9EURY</name>
<organism evidence="4">
    <name type="scientific">uncultured marine group II/III euryarchaeote AD1000_04_H02</name>
    <dbReference type="NCBI Taxonomy" id="1457706"/>
    <lineage>
        <taxon>Archaea</taxon>
        <taxon>Methanobacteriati</taxon>
        <taxon>Methanobacteriota</taxon>
        <taxon>environmental samples</taxon>
    </lineage>
</organism>
<accession>A0A075FGU7</accession>
<dbReference type="Gene3D" id="3.30.2020.30">
    <property type="match status" value="1"/>
</dbReference>
<evidence type="ECO:0000259" key="3">
    <source>
        <dbReference type="Pfam" id="PF06155"/>
    </source>
</evidence>
<keyword evidence="2" id="KW-0408">Iron</keyword>
<dbReference type="AlphaFoldDB" id="A0A075FGU7"/>
<dbReference type="GO" id="GO:0046872">
    <property type="term" value="F:metal ion binding"/>
    <property type="evidence" value="ECO:0007669"/>
    <property type="project" value="UniProtKB-KW"/>
</dbReference>
<evidence type="ECO:0000256" key="1">
    <source>
        <dbReference type="ARBA" id="ARBA00022723"/>
    </source>
</evidence>
<protein>
    <recommendedName>
        <fullName evidence="3">Gamma-butyrobetaine hydroxylase-like N-terminal domain-containing protein</fullName>
    </recommendedName>
</protein>
<keyword evidence="1" id="KW-0479">Metal-binding</keyword>
<sequence length="106" mass="12149">MSRDVLTDLERGDEDCVLRFADGSAFKLSYLSIRSRCQCANCKPRQENEQRLLEFEEEVARLRVEKPRAEPVGRYGIRFEWPSGCSSGIHSFRHLRSVAEELGSAI</sequence>
<dbReference type="InterPro" id="IPR010376">
    <property type="entry name" value="GBBH-like_N"/>
</dbReference>
<dbReference type="EMBL" id="KF900314">
    <property type="protein sequence ID" value="AIE90600.1"/>
    <property type="molecule type" value="Genomic_DNA"/>
</dbReference>
<proteinExistence type="predicted"/>
<dbReference type="Pfam" id="PF06155">
    <property type="entry name" value="GBBH-like_N"/>
    <property type="match status" value="1"/>
</dbReference>
<dbReference type="InterPro" id="IPR038492">
    <property type="entry name" value="GBBH-like_N_sf"/>
</dbReference>
<evidence type="ECO:0000256" key="2">
    <source>
        <dbReference type="ARBA" id="ARBA00023004"/>
    </source>
</evidence>
<evidence type="ECO:0000313" key="4">
    <source>
        <dbReference type="EMBL" id="AIE90600.1"/>
    </source>
</evidence>
<reference evidence="4" key="1">
    <citation type="journal article" date="2014" name="Genome Biol. Evol.">
        <title>Pangenome evidence for extensive interdomain horizontal transfer affecting lineage core and shell genes in uncultured planktonic thaumarchaeota and euryarchaeota.</title>
        <authorList>
            <person name="Deschamps P."/>
            <person name="Zivanovic Y."/>
            <person name="Moreira D."/>
            <person name="Rodriguez-Valera F."/>
            <person name="Lopez-Garcia P."/>
        </authorList>
    </citation>
    <scope>NUCLEOTIDE SEQUENCE</scope>
</reference>
<feature type="domain" description="Gamma-butyrobetaine hydroxylase-like N-terminal" evidence="3">
    <location>
        <begin position="10"/>
        <end position="96"/>
    </location>
</feature>